<comment type="caution">
    <text evidence="1">The sequence shown here is derived from an EMBL/GenBank/DDBJ whole genome shotgun (WGS) entry which is preliminary data.</text>
</comment>
<protein>
    <submittedName>
        <fullName evidence="1">Nuclease</fullName>
    </submittedName>
</protein>
<dbReference type="AlphaFoldDB" id="A0A4Q1SHX3"/>
<name>A0A4Q1SHX3_9BACT</name>
<sequence>MNRFASVRFRSRLLRVATLSLLPLVAVPLSFGWGDVGHKMINRLAAESLPDDVPAFLKTPEAINEIEYLGPEPDRWRSPAEPELNAAQAPDHFIDLEYAEVIGKLPRRRYDYIAALTAAEITHPDMARQLEPDKVGFQPYITNEVWERLKAAMRAYRDLSAKHEDTKPVEAAILYYAGWLGHYVGDGSMPLHVTRDYNGWVEKENPNGYTTDHKIHGQFESVFVGANIKPEDVKPLITPVHPVSDEWDAYLDYLHRTGTFIEKVYQLDKDHGFDGAGTPEAKQFTAERLAAGASMLRDLIDSAWIESAQPVPEWHPAEPSPAKPKGM</sequence>
<gene>
    <name evidence="1" type="ORF">ESZ00_02185</name>
</gene>
<dbReference type="InterPro" id="IPR008947">
    <property type="entry name" value="PLipase_C/P1_nuclease_dom_sf"/>
</dbReference>
<proteinExistence type="predicted"/>
<organism evidence="1 2">
    <name type="scientific">Silvibacterium dinghuense</name>
    <dbReference type="NCBI Taxonomy" id="1560006"/>
    <lineage>
        <taxon>Bacteria</taxon>
        <taxon>Pseudomonadati</taxon>
        <taxon>Acidobacteriota</taxon>
        <taxon>Terriglobia</taxon>
        <taxon>Terriglobales</taxon>
        <taxon>Acidobacteriaceae</taxon>
        <taxon>Silvibacterium</taxon>
    </lineage>
</organism>
<evidence type="ECO:0000313" key="1">
    <source>
        <dbReference type="EMBL" id="RXS96780.1"/>
    </source>
</evidence>
<dbReference type="Proteomes" id="UP000290253">
    <property type="component" value="Unassembled WGS sequence"/>
</dbReference>
<dbReference type="RefSeq" id="WP_129206563.1">
    <property type="nucleotide sequence ID" value="NZ_BMGU01000001.1"/>
</dbReference>
<dbReference type="OrthoDB" id="267579at2"/>
<dbReference type="GO" id="GO:0016788">
    <property type="term" value="F:hydrolase activity, acting on ester bonds"/>
    <property type="evidence" value="ECO:0007669"/>
    <property type="project" value="InterPro"/>
</dbReference>
<dbReference type="EMBL" id="SDMK01000001">
    <property type="protein sequence ID" value="RXS96780.1"/>
    <property type="molecule type" value="Genomic_DNA"/>
</dbReference>
<dbReference type="SUPFAM" id="SSF48537">
    <property type="entry name" value="Phospholipase C/P1 nuclease"/>
    <property type="match status" value="1"/>
</dbReference>
<accession>A0A4Q1SHX3</accession>
<reference evidence="1 2" key="1">
    <citation type="journal article" date="2016" name="Int. J. Syst. Evol. Microbiol.">
        <title>Acidipila dinghuensis sp. nov., an acidobacterium isolated from forest soil.</title>
        <authorList>
            <person name="Jiang Y.W."/>
            <person name="Wang J."/>
            <person name="Chen M.H."/>
            <person name="Lv Y.Y."/>
            <person name="Qiu L.H."/>
        </authorList>
    </citation>
    <scope>NUCLEOTIDE SEQUENCE [LARGE SCALE GENOMIC DNA]</scope>
    <source>
        <strain evidence="1 2">DHOF10</strain>
    </source>
</reference>
<evidence type="ECO:0000313" key="2">
    <source>
        <dbReference type="Proteomes" id="UP000290253"/>
    </source>
</evidence>
<keyword evidence="2" id="KW-1185">Reference proteome</keyword>
<dbReference type="Gene3D" id="1.10.575.10">
    <property type="entry name" value="P1 Nuclease"/>
    <property type="match status" value="1"/>
</dbReference>